<keyword evidence="5 9" id="KW-1133">Transmembrane helix</keyword>
<keyword evidence="3 10" id="KW-0808">Transferase</keyword>
<feature type="transmembrane region" description="Helical" evidence="9">
    <location>
        <begin position="168"/>
        <end position="188"/>
    </location>
</feature>
<organism evidence="10 11">
    <name type="scientific">Aerophobetes bacterium</name>
    <dbReference type="NCBI Taxonomy" id="2030807"/>
    <lineage>
        <taxon>Bacteria</taxon>
        <taxon>Candidatus Aerophobota</taxon>
    </lineage>
</organism>
<dbReference type="GO" id="GO:0009252">
    <property type="term" value="P:peptidoglycan biosynthetic process"/>
    <property type="evidence" value="ECO:0007669"/>
    <property type="project" value="UniProtKB-UniRule"/>
</dbReference>
<name>A0A662DEL5_UNCAE</name>
<feature type="transmembrane region" description="Helical" evidence="9">
    <location>
        <begin position="144"/>
        <end position="161"/>
    </location>
</feature>
<dbReference type="AlphaFoldDB" id="A0A662DEL5"/>
<gene>
    <name evidence="10" type="primary">mraY</name>
    <name evidence="10" type="ORF">DRJ04_02860</name>
</gene>
<dbReference type="InterPro" id="IPR003524">
    <property type="entry name" value="PNAcMuramoyl-5peptid_Trfase"/>
</dbReference>
<keyword evidence="8" id="KW-0479">Metal-binding</keyword>
<dbReference type="InterPro" id="IPR000715">
    <property type="entry name" value="Glycosyl_transferase_4"/>
</dbReference>
<proteinExistence type="inferred from homology"/>
<keyword evidence="4 9" id="KW-0812">Transmembrane</keyword>
<dbReference type="NCBIfam" id="TIGR00445">
    <property type="entry name" value="mraY"/>
    <property type="match status" value="1"/>
</dbReference>
<evidence type="ECO:0000256" key="2">
    <source>
        <dbReference type="ARBA" id="ARBA00005583"/>
    </source>
</evidence>
<dbReference type="InterPro" id="IPR018480">
    <property type="entry name" value="PNAcMuramoyl-5peptid_Trfase_CS"/>
</dbReference>
<feature type="transmembrane region" description="Helical" evidence="9">
    <location>
        <begin position="41"/>
        <end position="59"/>
    </location>
</feature>
<evidence type="ECO:0000256" key="1">
    <source>
        <dbReference type="ARBA" id="ARBA00004141"/>
    </source>
</evidence>
<evidence type="ECO:0000256" key="5">
    <source>
        <dbReference type="ARBA" id="ARBA00022989"/>
    </source>
</evidence>
<dbReference type="GO" id="GO:0046872">
    <property type="term" value="F:metal ion binding"/>
    <property type="evidence" value="ECO:0007669"/>
    <property type="project" value="UniProtKB-KW"/>
</dbReference>
<accession>A0A662DEL5</accession>
<feature type="transmembrane region" description="Helical" evidence="9">
    <location>
        <begin position="6"/>
        <end position="25"/>
    </location>
</feature>
<comment type="subcellular location">
    <subcellularLocation>
        <location evidence="1">Membrane</location>
        <topology evidence="1">Multi-pass membrane protein</topology>
    </subcellularLocation>
</comment>
<dbReference type="Proteomes" id="UP000280417">
    <property type="component" value="Unassembled WGS sequence"/>
</dbReference>
<comment type="similarity">
    <text evidence="2">Belongs to the glycosyltransferase 4 family. MraY subfamily.</text>
</comment>
<dbReference type="PROSITE" id="PS01348">
    <property type="entry name" value="MRAY_2"/>
    <property type="match status" value="1"/>
</dbReference>
<comment type="caution">
    <text evidence="10">The sequence shown here is derived from an EMBL/GenBank/DDBJ whole genome shotgun (WGS) entry which is preliminary data.</text>
</comment>
<evidence type="ECO:0000256" key="3">
    <source>
        <dbReference type="ARBA" id="ARBA00022679"/>
    </source>
</evidence>
<evidence type="ECO:0000256" key="8">
    <source>
        <dbReference type="PIRSR" id="PIRSR600715-1"/>
    </source>
</evidence>
<feature type="transmembrane region" description="Helical" evidence="9">
    <location>
        <begin position="194"/>
        <end position="216"/>
    </location>
</feature>
<dbReference type="GO" id="GO:0005886">
    <property type="term" value="C:plasma membrane"/>
    <property type="evidence" value="ECO:0007669"/>
    <property type="project" value="TreeGrafter"/>
</dbReference>
<feature type="non-terminal residue" evidence="10">
    <location>
        <position position="1"/>
    </location>
</feature>
<feature type="transmembrane region" description="Helical" evidence="9">
    <location>
        <begin position="105"/>
        <end position="124"/>
    </location>
</feature>
<sequence>SNRYIYLVLFTVFCLGLVGLVDDIIKKLRKSSRGLSTKIKLALQSGVCFAVVFLIYCIYPEVSTRVEIPFTSLQIELGLIYFVLVVCIILGSSNAVNISDGLDGLAAGCMIAPAATFIAISFIQQDFHLSTFVNGIYFLEMRELAFFWCTLLGAILGFLKYNRYPAAMFMGGVGSESLGGALGISAVLLKKELLLLIIGGVFVVEALSVGLQIISFRLTGKRIFKMAPIHHHFELSGLEESQIVSRFWIASFLFSTVAFLSIIFPAIHNLLAGLKR</sequence>
<dbReference type="GO" id="GO:0008963">
    <property type="term" value="F:phospho-N-acetylmuramoyl-pentapeptide-transferase activity"/>
    <property type="evidence" value="ECO:0007669"/>
    <property type="project" value="UniProtKB-UniRule"/>
</dbReference>
<dbReference type="GO" id="GO:0071555">
    <property type="term" value="P:cell wall organization"/>
    <property type="evidence" value="ECO:0007669"/>
    <property type="project" value="TreeGrafter"/>
</dbReference>
<protein>
    <recommendedName>
        <fullName evidence="7">Phospho-N-acetylmuramoyl-pentapeptide-transferase</fullName>
        <ecNumber evidence="7">2.7.8.13</ecNumber>
    </recommendedName>
</protein>
<dbReference type="CDD" id="cd06852">
    <property type="entry name" value="GT_MraY"/>
    <property type="match status" value="1"/>
</dbReference>
<dbReference type="PANTHER" id="PTHR22926:SF5">
    <property type="entry name" value="PHOSPHO-N-ACETYLMURAMOYL-PENTAPEPTIDE-TRANSFERASE HOMOLOG"/>
    <property type="match status" value="1"/>
</dbReference>
<feature type="transmembrane region" description="Helical" evidence="9">
    <location>
        <begin position="79"/>
        <end position="98"/>
    </location>
</feature>
<feature type="transmembrane region" description="Helical" evidence="9">
    <location>
        <begin position="247"/>
        <end position="267"/>
    </location>
</feature>
<dbReference type="EMBL" id="QMQA01000055">
    <property type="protein sequence ID" value="RLE14210.1"/>
    <property type="molecule type" value="Genomic_DNA"/>
</dbReference>
<evidence type="ECO:0000256" key="7">
    <source>
        <dbReference type="NCBIfam" id="TIGR00445"/>
    </source>
</evidence>
<dbReference type="PANTHER" id="PTHR22926">
    <property type="entry name" value="PHOSPHO-N-ACETYLMURAMOYL-PENTAPEPTIDE-TRANSFERASE"/>
    <property type="match status" value="1"/>
</dbReference>
<evidence type="ECO:0000256" key="9">
    <source>
        <dbReference type="SAM" id="Phobius"/>
    </source>
</evidence>
<feature type="binding site" evidence="8">
    <location>
        <position position="97"/>
    </location>
    <ligand>
        <name>Mg(2+)</name>
        <dbReference type="ChEBI" id="CHEBI:18420"/>
    </ligand>
</feature>
<evidence type="ECO:0000313" key="11">
    <source>
        <dbReference type="Proteomes" id="UP000280417"/>
    </source>
</evidence>
<dbReference type="Pfam" id="PF00953">
    <property type="entry name" value="Glycos_transf_4"/>
    <property type="match status" value="1"/>
</dbReference>
<comment type="cofactor">
    <cofactor evidence="8">
        <name>Mg(2+)</name>
        <dbReference type="ChEBI" id="CHEBI:18420"/>
    </cofactor>
</comment>
<dbReference type="EC" id="2.7.8.13" evidence="7"/>
<reference evidence="10 11" key="1">
    <citation type="submission" date="2018-06" db="EMBL/GenBank/DDBJ databases">
        <title>Extensive metabolic versatility and redundancy in microbially diverse, dynamic hydrothermal sediments.</title>
        <authorList>
            <person name="Dombrowski N."/>
            <person name="Teske A."/>
            <person name="Baker B.J."/>
        </authorList>
    </citation>
    <scope>NUCLEOTIDE SEQUENCE [LARGE SCALE GENOMIC DNA]</scope>
    <source>
        <strain evidence="10">B3_G15</strain>
    </source>
</reference>
<keyword evidence="8" id="KW-0460">Magnesium</keyword>
<evidence type="ECO:0000256" key="4">
    <source>
        <dbReference type="ARBA" id="ARBA00022692"/>
    </source>
</evidence>
<keyword evidence="6 9" id="KW-0472">Membrane</keyword>
<evidence type="ECO:0000313" key="10">
    <source>
        <dbReference type="EMBL" id="RLE14210.1"/>
    </source>
</evidence>
<evidence type="ECO:0000256" key="6">
    <source>
        <dbReference type="ARBA" id="ARBA00023136"/>
    </source>
</evidence>